<evidence type="ECO:0000313" key="3">
    <source>
        <dbReference type="Proteomes" id="UP000640583"/>
    </source>
</evidence>
<dbReference type="InterPro" id="IPR051943">
    <property type="entry name" value="TRAFAC_Dynamin-like_GTPase"/>
</dbReference>
<comment type="caution">
    <text evidence="2">The sequence shown here is derived from an EMBL/GenBank/DDBJ whole genome shotgun (WGS) entry which is preliminary data.</text>
</comment>
<dbReference type="PANTHER" id="PTHR43681">
    <property type="entry name" value="TRANSMEMBRANE GTPASE FZO"/>
    <property type="match status" value="1"/>
</dbReference>
<reference evidence="2" key="1">
    <citation type="submission" date="2020-10" db="EMBL/GenBank/DDBJ databases">
        <title>Paenihalocynthiibacter styelae gen. nov., sp. nov., isolated from stalked sea squirt Styela clava.</title>
        <authorList>
            <person name="Kim Y.-O."/>
            <person name="Yoon J.-H."/>
        </authorList>
    </citation>
    <scope>NUCLEOTIDE SEQUENCE</scope>
    <source>
        <strain evidence="2">MYP1-1</strain>
    </source>
</reference>
<organism evidence="2 3">
    <name type="scientific">Halocynthiibacter styelae</name>
    <dbReference type="NCBI Taxonomy" id="2761955"/>
    <lineage>
        <taxon>Bacteria</taxon>
        <taxon>Pseudomonadati</taxon>
        <taxon>Pseudomonadota</taxon>
        <taxon>Alphaproteobacteria</taxon>
        <taxon>Rhodobacterales</taxon>
        <taxon>Paracoccaceae</taxon>
        <taxon>Halocynthiibacter</taxon>
    </lineage>
</organism>
<dbReference type="Pfam" id="PF00350">
    <property type="entry name" value="Dynamin_N"/>
    <property type="match status" value="1"/>
</dbReference>
<dbReference type="AlphaFoldDB" id="A0A8J7ITT6"/>
<dbReference type="PANTHER" id="PTHR43681:SF1">
    <property type="entry name" value="SARCALUMENIN"/>
    <property type="match status" value="1"/>
</dbReference>
<sequence>MQRLRSWSQRKPAIALMGEFSAGKSTLLNFLLRREVLPTQVTATQLPPVWLSYGTADPYIMYNDGTRAAVDLNRLDDIPVTGTRFLRIFMEADILEAMDLIDTPGISDPNIPPEVWRHAAGYANGVIWCTHATQAWRESERAAWVSLPERLRNTSLLLVTRADKLGEKDRQKVLRRVNREAGSLFAKSILFSALDAIRARDTAGSDDLWAKSGGEKFVDALFEATHDIIKNKKQKLKKYKPNQNTPGIQIAAQ</sequence>
<feature type="non-terminal residue" evidence="2">
    <location>
        <position position="253"/>
    </location>
</feature>
<proteinExistence type="predicted"/>
<dbReference type="InterPro" id="IPR045063">
    <property type="entry name" value="Dynamin_N"/>
</dbReference>
<name>A0A8J7ITT6_9RHOB</name>
<protein>
    <submittedName>
        <fullName evidence="2">Dynamin family protein</fullName>
    </submittedName>
</protein>
<dbReference type="Gene3D" id="3.40.50.300">
    <property type="entry name" value="P-loop containing nucleotide triphosphate hydrolases"/>
    <property type="match status" value="1"/>
</dbReference>
<accession>A0A8J7ITT6</accession>
<dbReference type="SUPFAM" id="SSF52540">
    <property type="entry name" value="P-loop containing nucleoside triphosphate hydrolases"/>
    <property type="match status" value="1"/>
</dbReference>
<dbReference type="Proteomes" id="UP000640583">
    <property type="component" value="Unassembled WGS sequence"/>
</dbReference>
<dbReference type="EMBL" id="JADCKQ010000029">
    <property type="protein sequence ID" value="MBI1495561.1"/>
    <property type="molecule type" value="Genomic_DNA"/>
</dbReference>
<feature type="domain" description="Dynamin N-terminal" evidence="1">
    <location>
        <begin position="14"/>
        <end position="143"/>
    </location>
</feature>
<dbReference type="InterPro" id="IPR027417">
    <property type="entry name" value="P-loop_NTPase"/>
</dbReference>
<evidence type="ECO:0000259" key="1">
    <source>
        <dbReference type="Pfam" id="PF00350"/>
    </source>
</evidence>
<gene>
    <name evidence="2" type="ORF">H1D41_18155</name>
</gene>
<evidence type="ECO:0000313" key="2">
    <source>
        <dbReference type="EMBL" id="MBI1495561.1"/>
    </source>
</evidence>
<keyword evidence="3" id="KW-1185">Reference proteome</keyword>